<name>A0A0D2GW90_9EURO</name>
<proteinExistence type="predicted"/>
<dbReference type="GO" id="GO:0008080">
    <property type="term" value="F:N-acetyltransferase activity"/>
    <property type="evidence" value="ECO:0007669"/>
    <property type="project" value="InterPro"/>
</dbReference>
<protein>
    <recommendedName>
        <fullName evidence="2">N-acetyltransferase domain-containing protein</fullName>
    </recommendedName>
</protein>
<evidence type="ECO:0000313" key="4">
    <source>
        <dbReference type="Proteomes" id="UP000053617"/>
    </source>
</evidence>
<dbReference type="GeneID" id="25296500"/>
<dbReference type="Pfam" id="PF00583">
    <property type="entry name" value="Acetyltransf_1"/>
    <property type="match status" value="1"/>
</dbReference>
<dbReference type="InterPro" id="IPR000182">
    <property type="entry name" value="GNAT_dom"/>
</dbReference>
<dbReference type="InterPro" id="IPR016181">
    <property type="entry name" value="Acyl_CoA_acyltransferase"/>
</dbReference>
<gene>
    <name evidence="3" type="ORF">Z518_08429</name>
</gene>
<feature type="domain" description="N-acetyltransferase" evidence="2">
    <location>
        <begin position="12"/>
        <end position="173"/>
    </location>
</feature>
<dbReference type="EMBL" id="KN847480">
    <property type="protein sequence ID" value="KIX02488.1"/>
    <property type="molecule type" value="Genomic_DNA"/>
</dbReference>
<keyword evidence="1" id="KW-0808">Transferase</keyword>
<sequence length="178" mass="20215">MEQGERSPRSSFTLRTHRPGDMGLIVSRHGALYAEEYGWNERFEALVARVAADFLENYKPTLERCWLAERDGTFLGSIVLAQDRESSNTAKLRLLLVEPSARGKGLGATLLQQGIDFARDAGYQRIVLWTQNVLTSARRLYQKAGFRLMRQDNEENFGAKMTNEHWEMSISKHGGPKP</sequence>
<dbReference type="Proteomes" id="UP000053617">
    <property type="component" value="Unassembled WGS sequence"/>
</dbReference>
<dbReference type="InterPro" id="IPR050769">
    <property type="entry name" value="NAT_camello-type"/>
</dbReference>
<dbReference type="OrthoDB" id="41532at2759"/>
<accession>A0A0D2GW90</accession>
<dbReference type="PANTHER" id="PTHR13947">
    <property type="entry name" value="GNAT FAMILY N-ACETYLTRANSFERASE"/>
    <property type="match status" value="1"/>
</dbReference>
<dbReference type="CDD" id="cd04301">
    <property type="entry name" value="NAT_SF"/>
    <property type="match status" value="1"/>
</dbReference>
<dbReference type="Gene3D" id="3.40.630.30">
    <property type="match status" value="1"/>
</dbReference>
<reference evidence="3 4" key="1">
    <citation type="submission" date="2015-01" db="EMBL/GenBank/DDBJ databases">
        <title>The Genome Sequence of Rhinocladiella mackenzie CBS 650.93.</title>
        <authorList>
            <consortium name="The Broad Institute Genomics Platform"/>
            <person name="Cuomo C."/>
            <person name="de Hoog S."/>
            <person name="Gorbushina A."/>
            <person name="Stielow B."/>
            <person name="Teixiera M."/>
            <person name="Abouelleil A."/>
            <person name="Chapman S.B."/>
            <person name="Priest M."/>
            <person name="Young S.K."/>
            <person name="Wortman J."/>
            <person name="Nusbaum C."/>
            <person name="Birren B."/>
        </authorList>
    </citation>
    <scope>NUCLEOTIDE SEQUENCE [LARGE SCALE GENOMIC DNA]</scope>
    <source>
        <strain evidence="3 4">CBS 650.93</strain>
    </source>
</reference>
<keyword evidence="4" id="KW-1185">Reference proteome</keyword>
<dbReference type="AlphaFoldDB" id="A0A0D2GW90"/>
<dbReference type="RefSeq" id="XP_013269624.1">
    <property type="nucleotide sequence ID" value="XM_013414170.1"/>
</dbReference>
<evidence type="ECO:0000259" key="2">
    <source>
        <dbReference type="PROSITE" id="PS51186"/>
    </source>
</evidence>
<organism evidence="3 4">
    <name type="scientific">Rhinocladiella mackenziei CBS 650.93</name>
    <dbReference type="NCBI Taxonomy" id="1442369"/>
    <lineage>
        <taxon>Eukaryota</taxon>
        <taxon>Fungi</taxon>
        <taxon>Dikarya</taxon>
        <taxon>Ascomycota</taxon>
        <taxon>Pezizomycotina</taxon>
        <taxon>Eurotiomycetes</taxon>
        <taxon>Chaetothyriomycetidae</taxon>
        <taxon>Chaetothyriales</taxon>
        <taxon>Herpotrichiellaceae</taxon>
        <taxon>Rhinocladiella</taxon>
    </lineage>
</organism>
<dbReference type="VEuPathDB" id="FungiDB:Z518_08429"/>
<dbReference type="PROSITE" id="PS51186">
    <property type="entry name" value="GNAT"/>
    <property type="match status" value="1"/>
</dbReference>
<dbReference type="HOGENOM" id="CLU_105924_1_0_1"/>
<evidence type="ECO:0000313" key="3">
    <source>
        <dbReference type="EMBL" id="KIX02488.1"/>
    </source>
</evidence>
<dbReference type="SUPFAM" id="SSF55729">
    <property type="entry name" value="Acyl-CoA N-acyltransferases (Nat)"/>
    <property type="match status" value="1"/>
</dbReference>
<dbReference type="PANTHER" id="PTHR13947:SF37">
    <property type="entry name" value="LD18367P"/>
    <property type="match status" value="1"/>
</dbReference>
<dbReference type="STRING" id="1442369.A0A0D2GW90"/>
<evidence type="ECO:0000256" key="1">
    <source>
        <dbReference type="ARBA" id="ARBA00022679"/>
    </source>
</evidence>